<organism evidence="2 3">
    <name type="scientific">Marvinbryantia formatexigens DSM 14469</name>
    <dbReference type="NCBI Taxonomy" id="478749"/>
    <lineage>
        <taxon>Bacteria</taxon>
        <taxon>Bacillati</taxon>
        <taxon>Bacillota</taxon>
        <taxon>Clostridia</taxon>
        <taxon>Lachnospirales</taxon>
        <taxon>Lachnospiraceae</taxon>
        <taxon>Marvinbryantia</taxon>
    </lineage>
</organism>
<comment type="caution">
    <text evidence="2">The sequence shown here is derived from an EMBL/GenBank/DDBJ whole genome shotgun (WGS) entry which is preliminary data.</text>
</comment>
<name>C6LFC4_9FIRM</name>
<sequence length="249" mass="28882">MPEAVLEFVTNRDVNSVRDIQNRLLFAYENDLSKHAPKEIVTRIRMLWNSIPAQLAKENKKFIYGLIREGARAREYEVAITWLMDVGLVYRINRVKKPDFPLRAYQNFSALKLFVLDIGLLGAMSRLNAKIILEGNRLFEEFKGALTEQYVLQQLIVKPENDIFYWTAENATSEVDFLIQTDECIVPLEVKAEENLQAKSLKVFVQKYGVKNAVRVSMSGFMEQDWLTNFPLYNISYLNQYLKERAGTP</sequence>
<keyword evidence="3" id="KW-1185">Reference proteome</keyword>
<dbReference type="STRING" id="168384.SAMN05660368_04014"/>
<dbReference type="RefSeq" id="WP_006862118.1">
    <property type="nucleotide sequence ID" value="NZ_ACCL02000009.1"/>
</dbReference>
<dbReference type="PANTHER" id="PTHR33295:SF7">
    <property type="entry name" value="ATPASE"/>
    <property type="match status" value="1"/>
</dbReference>
<feature type="domain" description="DUF4143" evidence="1">
    <location>
        <begin position="29"/>
        <end position="192"/>
    </location>
</feature>
<dbReference type="Pfam" id="PF13635">
    <property type="entry name" value="DUF4143"/>
    <property type="match status" value="1"/>
</dbReference>
<dbReference type="Proteomes" id="UP000005561">
    <property type="component" value="Unassembled WGS sequence"/>
</dbReference>
<proteinExistence type="predicted"/>
<evidence type="ECO:0000313" key="3">
    <source>
        <dbReference type="Proteomes" id="UP000005561"/>
    </source>
</evidence>
<gene>
    <name evidence="2" type="ORF">BRYFOR_07326</name>
</gene>
<dbReference type="OrthoDB" id="9801806at2"/>
<evidence type="ECO:0000259" key="1">
    <source>
        <dbReference type="Pfam" id="PF13635"/>
    </source>
</evidence>
<dbReference type="eggNOG" id="COG1373">
    <property type="taxonomic scope" value="Bacteria"/>
</dbReference>
<dbReference type="PANTHER" id="PTHR33295">
    <property type="entry name" value="ATPASE"/>
    <property type="match status" value="1"/>
</dbReference>
<dbReference type="EMBL" id="ACCL02000009">
    <property type="protein sequence ID" value="EET60863.1"/>
    <property type="molecule type" value="Genomic_DNA"/>
</dbReference>
<dbReference type="AlphaFoldDB" id="C6LFC4"/>
<reference evidence="2" key="1">
    <citation type="submission" date="2009-07" db="EMBL/GenBank/DDBJ databases">
        <authorList>
            <person name="Weinstock G."/>
            <person name="Sodergren E."/>
            <person name="Clifton S."/>
            <person name="Fulton L."/>
            <person name="Fulton B."/>
            <person name="Courtney L."/>
            <person name="Fronick C."/>
            <person name="Harrison M."/>
            <person name="Strong C."/>
            <person name="Farmer C."/>
            <person name="Delahaunty K."/>
            <person name="Markovic C."/>
            <person name="Hall O."/>
            <person name="Minx P."/>
            <person name="Tomlinson C."/>
            <person name="Mitreva M."/>
            <person name="Nelson J."/>
            <person name="Hou S."/>
            <person name="Wollam A."/>
            <person name="Pepin K.H."/>
            <person name="Johnson M."/>
            <person name="Bhonagiri V."/>
            <person name="Nash W.E."/>
            <person name="Warren W."/>
            <person name="Chinwalla A."/>
            <person name="Mardis E.R."/>
            <person name="Wilson R.K."/>
        </authorList>
    </citation>
    <scope>NUCLEOTIDE SEQUENCE [LARGE SCALE GENOMIC DNA]</scope>
    <source>
        <strain evidence="2">DSM 14469</strain>
    </source>
</reference>
<evidence type="ECO:0000313" key="2">
    <source>
        <dbReference type="EMBL" id="EET60863.1"/>
    </source>
</evidence>
<protein>
    <recommendedName>
        <fullName evidence="1">DUF4143 domain-containing protein</fullName>
    </recommendedName>
</protein>
<accession>C6LFC4</accession>
<dbReference type="InterPro" id="IPR025420">
    <property type="entry name" value="DUF4143"/>
</dbReference>